<sequence>MSLLAVAAAVAAASFAVIAGFQLALAAGLPWGRAAYGGARDRLPVQLRVVSAAAFVVWVIVGLTVLRRAGVPVWTPVPDRLLPGTVWVVAGVLVPSLVLNVITRSRIERAIWAPMCLVALTATVAVNVLA</sequence>
<dbReference type="OrthoDB" id="1524823at2"/>
<dbReference type="AlphaFoldDB" id="D2PPV6"/>
<evidence type="ECO:0000313" key="3">
    <source>
        <dbReference type="Proteomes" id="UP000007967"/>
    </source>
</evidence>
<protein>
    <recommendedName>
        <fullName evidence="4">Integral membrane protein</fullName>
    </recommendedName>
</protein>
<dbReference type="EMBL" id="CP001736">
    <property type="protein sequence ID" value="ADB32880.1"/>
    <property type="molecule type" value="Genomic_DNA"/>
</dbReference>
<proteinExistence type="predicted"/>
<feature type="transmembrane region" description="Helical" evidence="1">
    <location>
        <begin position="50"/>
        <end position="69"/>
    </location>
</feature>
<dbReference type="HOGENOM" id="CLU_142194_1_0_11"/>
<keyword evidence="3" id="KW-1185">Reference proteome</keyword>
<dbReference type="STRING" id="479435.Kfla_3827"/>
<keyword evidence="1" id="KW-0812">Transmembrane</keyword>
<dbReference type="KEGG" id="kfl:Kfla_3827"/>
<organism evidence="2 3">
    <name type="scientific">Kribbella flavida (strain DSM 17836 / JCM 10339 / NBRC 14399)</name>
    <dbReference type="NCBI Taxonomy" id="479435"/>
    <lineage>
        <taxon>Bacteria</taxon>
        <taxon>Bacillati</taxon>
        <taxon>Actinomycetota</taxon>
        <taxon>Actinomycetes</taxon>
        <taxon>Propionibacteriales</taxon>
        <taxon>Kribbellaceae</taxon>
        <taxon>Kribbella</taxon>
    </lineage>
</organism>
<name>D2PPV6_KRIFD</name>
<keyword evidence="1" id="KW-0472">Membrane</keyword>
<evidence type="ECO:0008006" key="4">
    <source>
        <dbReference type="Google" id="ProtNLM"/>
    </source>
</evidence>
<feature type="transmembrane region" description="Helical" evidence="1">
    <location>
        <begin position="81"/>
        <end position="99"/>
    </location>
</feature>
<gene>
    <name evidence="2" type="ordered locus">Kfla_3827</name>
</gene>
<evidence type="ECO:0000256" key="1">
    <source>
        <dbReference type="SAM" id="Phobius"/>
    </source>
</evidence>
<evidence type="ECO:0000313" key="2">
    <source>
        <dbReference type="EMBL" id="ADB32880.1"/>
    </source>
</evidence>
<keyword evidence="1" id="KW-1133">Transmembrane helix</keyword>
<dbReference type="Proteomes" id="UP000007967">
    <property type="component" value="Chromosome"/>
</dbReference>
<accession>D2PPV6</accession>
<dbReference type="eggNOG" id="ENOG5030VWF">
    <property type="taxonomic scope" value="Bacteria"/>
</dbReference>
<reference evidence="3" key="1">
    <citation type="submission" date="2009-09" db="EMBL/GenBank/DDBJ databases">
        <title>The complete genome of Kribbella flavida DSM 17836.</title>
        <authorList>
            <consortium name="US DOE Joint Genome Institute (JGI-PGF)"/>
            <person name="Lucas S."/>
            <person name="Copeland A."/>
            <person name="Lapidus A."/>
            <person name="Glavina del Rio T."/>
            <person name="Dalin E."/>
            <person name="Tice H."/>
            <person name="Bruce D."/>
            <person name="Goodwin L."/>
            <person name="Pitluck S."/>
            <person name="Kyrpides N."/>
            <person name="Mavromatis K."/>
            <person name="Ivanova N."/>
            <person name="Saunders E."/>
            <person name="Brettin T."/>
            <person name="Detter J.C."/>
            <person name="Han C."/>
            <person name="Larimer F."/>
            <person name="Land M."/>
            <person name="Hauser L."/>
            <person name="Markowitz V."/>
            <person name="Cheng J.-F."/>
            <person name="Hugenholtz P."/>
            <person name="Woyke T."/>
            <person name="Wu D."/>
            <person name="Pukall R."/>
            <person name="Klenk H.-P."/>
            <person name="Eisen J.A."/>
        </authorList>
    </citation>
    <scope>NUCLEOTIDE SEQUENCE [LARGE SCALE GENOMIC DNA]</scope>
    <source>
        <strain evidence="3">DSM 17836 / JCM 10339 / NBRC 14399</strain>
    </source>
</reference>
<reference evidence="2 3" key="2">
    <citation type="journal article" date="2010" name="Stand. Genomic Sci.">
        <title>Complete genome sequence of Kribbella flavida type strain (IFO 14399).</title>
        <authorList>
            <person name="Pukall R."/>
            <person name="Lapidus A."/>
            <person name="Glavina Del Rio T."/>
            <person name="Copeland A."/>
            <person name="Tice H."/>
            <person name="Cheng J.-F."/>
            <person name="Lucas S."/>
            <person name="Chen F."/>
            <person name="Nolan M."/>
            <person name="LaButti K."/>
            <person name="Pati A."/>
            <person name="Ivanova N."/>
            <person name="Mavrommatis K."/>
            <person name="Mikhailova N."/>
            <person name="Pitluck S."/>
            <person name="Bruce D."/>
            <person name="Goodwin L."/>
            <person name="Land M."/>
            <person name="Hauser L."/>
            <person name="Chang Y.-J."/>
            <person name="Jeffries C.D."/>
            <person name="Chen A."/>
            <person name="Palaniappan K."/>
            <person name="Chain P."/>
            <person name="Rohde M."/>
            <person name="Goeker M."/>
            <person name="Bristow J."/>
            <person name="Eisen J.A."/>
            <person name="Markowitz V."/>
            <person name="Hugenholtz P."/>
            <person name="Kyrpides N.C."/>
            <person name="Klenk H.-P."/>
            <person name="Brettin T."/>
        </authorList>
    </citation>
    <scope>NUCLEOTIDE SEQUENCE [LARGE SCALE GENOMIC DNA]</scope>
    <source>
        <strain evidence="3">DSM 17836 / JCM 10339 / NBRC 14399</strain>
    </source>
</reference>
<feature type="transmembrane region" description="Helical" evidence="1">
    <location>
        <begin position="111"/>
        <end position="129"/>
    </location>
</feature>
<dbReference type="RefSeq" id="WP_012921436.1">
    <property type="nucleotide sequence ID" value="NC_013729.1"/>
</dbReference>